<sequence>MNTDRMIAIEKLLYPKSIALIGASNNTNKNGGRLLSYLTRHCYPYEIYPVNPNETMIQGRKCYRTIDELPDDIDLALVIVPSKLIFSVMGDCSKKGIKTLVIYSSGFAETGEAGEVLQEQLVQQANELGIHICGPNGIGVVNTTLDFFGSFSMAMETPDIPKVGRIAFVAQSGAIGGSLLSRVWSENMATSHFISSGNEADLDSSDYIYFLANDPNTDVICLYLEAIKDGRKFIQALKHANDQEKPVIIYKNGRTSQGQKTVKSHTGSLAGDFQVYEAVFKQYGVISVNEIEQIFDVARVFLTLKNIKGKNVGIVSTSGGACTILADSCINSGFQLPAFSPETVVEMKKLIPEFGVVQNPFDTTAHIVNQPENFKKVIELLMDDPNIDSIIIMLTSVGEPIATMIAEDIVQLTKTNKKSILVSWLIAEVLAKNGFTILRKNGVPVFSSPEKAVTTLSYVTNYFLKKKDREVSMSIEGSN</sequence>
<dbReference type="InterPro" id="IPR003781">
    <property type="entry name" value="CoA-bd"/>
</dbReference>
<dbReference type="Pfam" id="PF19045">
    <property type="entry name" value="Ligase_CoA_2"/>
    <property type="match status" value="1"/>
</dbReference>
<evidence type="ECO:0000313" key="6">
    <source>
        <dbReference type="Proteomes" id="UP000006316"/>
    </source>
</evidence>
<dbReference type="Pfam" id="PF13380">
    <property type="entry name" value="CoA_binding_2"/>
    <property type="match status" value="1"/>
</dbReference>
<dbReference type="InterPro" id="IPR032875">
    <property type="entry name" value="Succ_CoA_lig_flav_dom"/>
</dbReference>
<dbReference type="EMBL" id="AJLS01000097">
    <property type="protein sequence ID" value="EKN66976.1"/>
    <property type="molecule type" value="Genomic_DNA"/>
</dbReference>
<dbReference type="PANTHER" id="PTHR43334:SF1">
    <property type="entry name" value="3-HYDROXYPROPIONATE--COA LIGASE [ADP-FORMING]"/>
    <property type="match status" value="1"/>
</dbReference>
<dbReference type="SUPFAM" id="SSF52210">
    <property type="entry name" value="Succinyl-CoA synthetase domains"/>
    <property type="match status" value="2"/>
</dbReference>
<keyword evidence="1" id="KW-0436">Ligase</keyword>
<feature type="domain" description="CoA-binding" evidence="4">
    <location>
        <begin position="12"/>
        <end position="107"/>
    </location>
</feature>
<organism evidence="5 6">
    <name type="scientific">Neobacillus bataviensis LMG 21833</name>
    <dbReference type="NCBI Taxonomy" id="1117379"/>
    <lineage>
        <taxon>Bacteria</taxon>
        <taxon>Bacillati</taxon>
        <taxon>Bacillota</taxon>
        <taxon>Bacilli</taxon>
        <taxon>Bacillales</taxon>
        <taxon>Bacillaceae</taxon>
        <taxon>Neobacillus</taxon>
    </lineage>
</organism>
<dbReference type="GO" id="GO:0043758">
    <property type="term" value="F:acetate-CoA ligase (ADP-forming) activity"/>
    <property type="evidence" value="ECO:0007669"/>
    <property type="project" value="InterPro"/>
</dbReference>
<proteinExistence type="predicted"/>
<evidence type="ECO:0000313" key="5">
    <source>
        <dbReference type="EMBL" id="EKN66976.1"/>
    </source>
</evidence>
<dbReference type="PANTHER" id="PTHR43334">
    <property type="entry name" value="ACETATE--COA LIGASE [ADP-FORMING]"/>
    <property type="match status" value="1"/>
</dbReference>
<reference evidence="5 6" key="1">
    <citation type="journal article" date="2012" name="Front. Microbiol.">
        <title>Redundancy and modularity in membrane-associated dissimilatory nitrate reduction in Bacillus.</title>
        <authorList>
            <person name="Heylen K."/>
            <person name="Keltjens J."/>
        </authorList>
    </citation>
    <scope>NUCLEOTIDE SEQUENCE [LARGE SCALE GENOMIC DNA]</scope>
    <source>
        <strain evidence="6">LMG 21833T</strain>
    </source>
</reference>
<keyword evidence="6" id="KW-1185">Reference proteome</keyword>
<dbReference type="InterPro" id="IPR016102">
    <property type="entry name" value="Succinyl-CoA_synth-like"/>
</dbReference>
<evidence type="ECO:0000256" key="2">
    <source>
        <dbReference type="ARBA" id="ARBA00022741"/>
    </source>
</evidence>
<keyword evidence="3" id="KW-0067">ATP-binding</keyword>
<dbReference type="RefSeq" id="WP_007085768.1">
    <property type="nucleotide sequence ID" value="NZ_AJLS01000097.1"/>
</dbReference>
<dbReference type="SMART" id="SM00881">
    <property type="entry name" value="CoA_binding"/>
    <property type="match status" value="1"/>
</dbReference>
<gene>
    <name evidence="5" type="ORF">BABA_13847</name>
</gene>
<dbReference type="eggNOG" id="COG1042">
    <property type="taxonomic scope" value="Bacteria"/>
</dbReference>
<dbReference type="OrthoDB" id="9807426at2"/>
<dbReference type="Proteomes" id="UP000006316">
    <property type="component" value="Unassembled WGS sequence"/>
</dbReference>
<comment type="caution">
    <text evidence="5">The sequence shown here is derived from an EMBL/GenBank/DDBJ whole genome shotgun (WGS) entry which is preliminary data.</text>
</comment>
<accession>K6E1E9</accession>
<dbReference type="Pfam" id="PF13607">
    <property type="entry name" value="Succ_CoA_lig"/>
    <property type="match status" value="1"/>
</dbReference>
<evidence type="ECO:0000256" key="1">
    <source>
        <dbReference type="ARBA" id="ARBA00022598"/>
    </source>
</evidence>
<dbReference type="InterPro" id="IPR051538">
    <property type="entry name" value="Acyl-CoA_Synth/Transferase"/>
</dbReference>
<dbReference type="Gene3D" id="3.40.50.720">
    <property type="entry name" value="NAD(P)-binding Rossmann-like Domain"/>
    <property type="match status" value="1"/>
</dbReference>
<dbReference type="SUPFAM" id="SSF51735">
    <property type="entry name" value="NAD(P)-binding Rossmann-fold domains"/>
    <property type="match status" value="1"/>
</dbReference>
<dbReference type="InterPro" id="IPR043938">
    <property type="entry name" value="Ligase_CoA_dom"/>
</dbReference>
<dbReference type="PATRIC" id="fig|1117379.3.peg.2857"/>
<dbReference type="STRING" id="1117379.BABA_13847"/>
<dbReference type="AlphaFoldDB" id="K6E1E9"/>
<evidence type="ECO:0000259" key="4">
    <source>
        <dbReference type="SMART" id="SM00881"/>
    </source>
</evidence>
<name>K6E1E9_9BACI</name>
<protein>
    <submittedName>
        <fullName evidence="5">CoA-binding domain-containing protein</fullName>
    </submittedName>
</protein>
<keyword evidence="2" id="KW-0547">Nucleotide-binding</keyword>
<dbReference type="Gene3D" id="3.40.50.261">
    <property type="entry name" value="Succinyl-CoA synthetase domains"/>
    <property type="match status" value="2"/>
</dbReference>
<evidence type="ECO:0000256" key="3">
    <source>
        <dbReference type="ARBA" id="ARBA00022840"/>
    </source>
</evidence>
<dbReference type="InterPro" id="IPR036291">
    <property type="entry name" value="NAD(P)-bd_dom_sf"/>
</dbReference>
<dbReference type="GO" id="GO:0005524">
    <property type="term" value="F:ATP binding"/>
    <property type="evidence" value="ECO:0007669"/>
    <property type="project" value="UniProtKB-KW"/>
</dbReference>